<name>A0ABR8QF82_9CELL</name>
<dbReference type="RefSeq" id="WP_318241470.1">
    <property type="nucleotide sequence ID" value="NZ_JACSQV010000010.1"/>
</dbReference>
<gene>
    <name evidence="3" type="ORF">H9657_12365</name>
</gene>
<accession>A0ABR8QF82</accession>
<feature type="domain" description="Fido" evidence="2">
    <location>
        <begin position="125"/>
        <end position="276"/>
    </location>
</feature>
<dbReference type="Pfam" id="PF02661">
    <property type="entry name" value="Fic"/>
    <property type="match status" value="1"/>
</dbReference>
<evidence type="ECO:0000259" key="2">
    <source>
        <dbReference type="PROSITE" id="PS51459"/>
    </source>
</evidence>
<protein>
    <submittedName>
        <fullName evidence="3">Fic family protein</fullName>
    </submittedName>
</protein>
<dbReference type="InterPro" id="IPR003812">
    <property type="entry name" value="Fido"/>
</dbReference>
<dbReference type="PANTHER" id="PTHR13504">
    <property type="entry name" value="FIDO DOMAIN-CONTAINING PROTEIN DDB_G0283145"/>
    <property type="match status" value="1"/>
</dbReference>
<feature type="region of interest" description="Disordered" evidence="1">
    <location>
        <begin position="1"/>
        <end position="28"/>
    </location>
</feature>
<reference evidence="3 4" key="1">
    <citation type="submission" date="2020-08" db="EMBL/GenBank/DDBJ databases">
        <title>A Genomic Blueprint of the Chicken Gut Microbiome.</title>
        <authorList>
            <person name="Gilroy R."/>
            <person name="Ravi A."/>
            <person name="Getino M."/>
            <person name="Pursley I."/>
            <person name="Horton D.L."/>
            <person name="Alikhan N.-F."/>
            <person name="Baker D."/>
            <person name="Gharbi K."/>
            <person name="Hall N."/>
            <person name="Watson M."/>
            <person name="Adriaenssens E.M."/>
            <person name="Foster-Nyarko E."/>
            <person name="Jarju S."/>
            <person name="Secka A."/>
            <person name="Antonio M."/>
            <person name="Oren A."/>
            <person name="Chaudhuri R."/>
            <person name="La Ragione R.M."/>
            <person name="Hildebrand F."/>
            <person name="Pallen M.J."/>
        </authorList>
    </citation>
    <scope>NUCLEOTIDE SEQUENCE [LARGE SCALE GENOMIC DNA]</scope>
    <source>
        <strain evidence="3 4">Sa3CUA2</strain>
    </source>
</reference>
<evidence type="ECO:0000313" key="4">
    <source>
        <dbReference type="Proteomes" id="UP000604241"/>
    </source>
</evidence>
<keyword evidence="4" id="KW-1185">Reference proteome</keyword>
<dbReference type="InterPro" id="IPR025758">
    <property type="entry name" value="Fic/DOC_N"/>
</dbReference>
<proteinExistence type="predicted"/>
<evidence type="ECO:0000256" key="1">
    <source>
        <dbReference type="SAM" id="MobiDB-lite"/>
    </source>
</evidence>
<dbReference type="Gene3D" id="1.10.3290.10">
    <property type="entry name" value="Fido-like domain"/>
    <property type="match status" value="1"/>
</dbReference>
<dbReference type="InterPro" id="IPR036597">
    <property type="entry name" value="Fido-like_dom_sf"/>
</dbReference>
<sequence>MPPDFQGLTRREREGGSYLRYHPDPMPTARTVDRPDVAELVADASASVAALGQRLRDRPVRLLYATLLRSESLASSWIEGLRETPRNVMAARLTDVHGTPSTAQDVLRNVDAMESAIASLDKPSWDDDDIHAVHATLLPRESRGRYRTDQVYVGGRTPLTASYVAPPADEVPDLMADLLRYVATTGDPPLVAALLVHAQFETIHPFEDGNGRTGRALFHAVVARAGIVDRGVLPLSLVLRDDVDAYIAALTTYRPGADHGRAVSDARQSYLHVMLEVVLEAARIAGDVIDEVAAVQARWRPYVERLRVDSSVHRLLDLLAEQPVVTPGLVQQCLGVSRVTANNALTELARVGVVQPAGGRFKRQNVYQAGDVLTLMDAYVPGPATVTVPPPPLVPVRRYGGERCGHLLPRKGVPCTLPTGHPGPHRAP</sequence>
<organism evidence="3 4">
    <name type="scientific">Cellulomonas avistercoris</name>
    <dbReference type="NCBI Taxonomy" id="2762242"/>
    <lineage>
        <taxon>Bacteria</taxon>
        <taxon>Bacillati</taxon>
        <taxon>Actinomycetota</taxon>
        <taxon>Actinomycetes</taxon>
        <taxon>Micrococcales</taxon>
        <taxon>Cellulomonadaceae</taxon>
        <taxon>Cellulomonas</taxon>
    </lineage>
</organism>
<dbReference type="Pfam" id="PF13784">
    <property type="entry name" value="Fic_N"/>
    <property type="match status" value="1"/>
</dbReference>
<dbReference type="InterPro" id="IPR040198">
    <property type="entry name" value="Fido_containing"/>
</dbReference>
<dbReference type="EMBL" id="JACSQV010000010">
    <property type="protein sequence ID" value="MBD7919065.1"/>
    <property type="molecule type" value="Genomic_DNA"/>
</dbReference>
<dbReference type="Proteomes" id="UP000604241">
    <property type="component" value="Unassembled WGS sequence"/>
</dbReference>
<dbReference type="PANTHER" id="PTHR13504:SF38">
    <property type="entry name" value="FIDO DOMAIN-CONTAINING PROTEIN"/>
    <property type="match status" value="1"/>
</dbReference>
<comment type="caution">
    <text evidence="3">The sequence shown here is derived from an EMBL/GenBank/DDBJ whole genome shotgun (WGS) entry which is preliminary data.</text>
</comment>
<dbReference type="PROSITE" id="PS51459">
    <property type="entry name" value="FIDO"/>
    <property type="match status" value="1"/>
</dbReference>
<dbReference type="SUPFAM" id="SSF140931">
    <property type="entry name" value="Fic-like"/>
    <property type="match status" value="1"/>
</dbReference>
<evidence type="ECO:0000313" key="3">
    <source>
        <dbReference type="EMBL" id="MBD7919065.1"/>
    </source>
</evidence>